<dbReference type="AlphaFoldDB" id="A0A246RYN7"/>
<dbReference type="EMBL" id="JPUA01000034">
    <property type="protein sequence ID" value="OWV29294.1"/>
    <property type="molecule type" value="Genomic_DNA"/>
</dbReference>
<comment type="caution">
    <text evidence="1">The sequence shown here is derived from an EMBL/GenBank/DDBJ whole genome shotgun (WGS) entry which is preliminary data.</text>
</comment>
<accession>A0A246RYN7</accession>
<evidence type="ECO:0000313" key="2">
    <source>
        <dbReference type="Proteomes" id="UP000197334"/>
    </source>
</evidence>
<keyword evidence="2" id="KW-1185">Reference proteome</keyword>
<protein>
    <submittedName>
        <fullName evidence="1">Uncharacterized protein</fullName>
    </submittedName>
</protein>
<proteinExistence type="predicted"/>
<dbReference type="OrthoDB" id="6172407at2"/>
<evidence type="ECO:0000313" key="1">
    <source>
        <dbReference type="EMBL" id="OWV29294.1"/>
    </source>
</evidence>
<gene>
    <name evidence="1" type="ORF">JI62_17090</name>
</gene>
<sequence length="76" mass="8742">MTPQDQTYLLKAALTVDARQMEQASKILAGVAMLLNDHDIDGLKREALIETLWLLSSTFEERRDWLEQEGYICSEQ</sequence>
<dbReference type="Proteomes" id="UP000197334">
    <property type="component" value="Unassembled WGS sequence"/>
</dbReference>
<dbReference type="RefSeq" id="WP_088701312.1">
    <property type="nucleotide sequence ID" value="NZ_JPUA01000034.1"/>
</dbReference>
<name>A0A246RYN7_9GAMM</name>
<organism evidence="1 2">
    <name type="scientific">Halomonas campaniensis</name>
    <dbReference type="NCBI Taxonomy" id="213554"/>
    <lineage>
        <taxon>Bacteria</taxon>
        <taxon>Pseudomonadati</taxon>
        <taxon>Pseudomonadota</taxon>
        <taxon>Gammaproteobacteria</taxon>
        <taxon>Oceanospirillales</taxon>
        <taxon>Halomonadaceae</taxon>
        <taxon>Halomonas</taxon>
    </lineage>
</organism>
<reference evidence="1 2" key="1">
    <citation type="submission" date="2014-08" db="EMBL/GenBank/DDBJ databases">
        <title>Draft genome sequence of a novel L-asparaginase producing marine bacterium, Halomonas campaniensis.</title>
        <authorList>
            <person name="Sundarakrishnan B."/>
            <person name="Moushumi Priya A."/>
            <person name="Raman G."/>
            <person name="Sakthivel N."/>
            <person name="Park S."/>
            <person name="Jayachandran S."/>
        </authorList>
    </citation>
    <scope>NUCLEOTIDE SEQUENCE [LARGE SCALE GENOMIC DNA]</scope>
    <source>
        <strain evidence="1 2">SK03</strain>
    </source>
</reference>